<evidence type="ECO:0000313" key="2">
    <source>
        <dbReference type="EMBL" id="BAU72797.1"/>
    </source>
</evidence>
<protein>
    <submittedName>
        <fullName evidence="2">Uncharacterized protein</fullName>
    </submittedName>
</protein>
<proteinExistence type="predicted"/>
<keyword evidence="3" id="KW-1185">Reference proteome</keyword>
<feature type="region of interest" description="Disordered" evidence="1">
    <location>
        <begin position="1"/>
        <end position="65"/>
    </location>
</feature>
<name>A0AAD1BX47_METFU</name>
<organism evidence="2 3">
    <name type="scientific">Metapseudomonas furukawaii</name>
    <name type="common">Pseudomonas furukawaii</name>
    <dbReference type="NCBI Taxonomy" id="1149133"/>
    <lineage>
        <taxon>Bacteria</taxon>
        <taxon>Pseudomonadati</taxon>
        <taxon>Pseudomonadota</taxon>
        <taxon>Gammaproteobacteria</taxon>
        <taxon>Pseudomonadales</taxon>
        <taxon>Pseudomonadaceae</taxon>
        <taxon>Metapseudomonas</taxon>
    </lineage>
</organism>
<gene>
    <name evidence="2" type="ORF">KF707C_11090</name>
</gene>
<dbReference type="KEGG" id="pfuw:KF707C_11090"/>
<accession>A0AAD1BX47</accession>
<dbReference type="EMBL" id="AP014862">
    <property type="protein sequence ID" value="BAU72797.1"/>
    <property type="molecule type" value="Genomic_DNA"/>
</dbReference>
<reference evidence="2 3" key="2">
    <citation type="journal article" date="2017" name="Int. J. Syst. Evol. Microbiol.">
        <title>Pseudomonas furukawaii sp. nov., a polychlorinated biphenyl-degrading bacterium isolated from biphenyl-contaminated soil in Japan.</title>
        <authorList>
            <person name="Kimura N."/>
            <person name="Watanabe T."/>
            <person name="Suenaga H."/>
            <person name="Fujihara H."/>
            <person name="Futagami T."/>
            <person name="Goto M."/>
            <person name="Hanada S."/>
            <person name="Hirose J."/>
        </authorList>
    </citation>
    <scope>NUCLEOTIDE SEQUENCE [LARGE SCALE GENOMIC DNA]</scope>
    <source>
        <strain evidence="3">DSM 10086 / NBRC 110670 / KF707</strain>
    </source>
</reference>
<evidence type="ECO:0000313" key="3">
    <source>
        <dbReference type="Proteomes" id="UP000218554"/>
    </source>
</evidence>
<reference evidence="3" key="1">
    <citation type="submission" date="2015-05" db="EMBL/GenBank/DDBJ databases">
        <title>Draft genome sequencing of a biphenyl-degrading bacterium, Pseudomonas balearica KF707 (=NBRC110670).</title>
        <authorList>
            <person name="Kimura N."/>
            <person name="Hirose J."/>
            <person name="Watanabe T."/>
            <person name="Suenaga H."/>
            <person name="Fujihara H."/>
            <person name="Noguchi M."/>
            <person name="Hashimoto M."/>
            <person name="Shimodaira J."/>
            <person name="Tsuchikane K."/>
            <person name="Hosoyama A."/>
            <person name="Yamazoe A."/>
            <person name="Fujita N."/>
            <person name="Furukawa K."/>
        </authorList>
    </citation>
    <scope>NUCLEOTIDE SEQUENCE [LARGE SCALE GENOMIC DNA]</scope>
    <source>
        <strain evidence="3">DSM 10086 / NBRC 110670 / KF707</strain>
    </source>
</reference>
<dbReference type="AlphaFoldDB" id="A0AAD1BX47"/>
<dbReference type="Proteomes" id="UP000218554">
    <property type="component" value="Chromosome"/>
</dbReference>
<sequence>MREVGRRTEPGIPLPRPLSRRARGATTPARDQALARTTPSPLGEGWGEGNRRRTRLGIPLPRPLS</sequence>
<evidence type="ECO:0000256" key="1">
    <source>
        <dbReference type="SAM" id="MobiDB-lite"/>
    </source>
</evidence>